<name>A0A1C6TKG4_9ACTN</name>
<dbReference type="Proteomes" id="UP000253958">
    <property type="component" value="Chromosome"/>
</dbReference>
<organism evidence="1 2">
    <name type="scientific">Micromonospora aurantiaca</name>
    <name type="common">nom. illeg.</name>
    <dbReference type="NCBI Taxonomy" id="47850"/>
    <lineage>
        <taxon>Bacteria</taxon>
        <taxon>Bacillati</taxon>
        <taxon>Actinomycetota</taxon>
        <taxon>Actinomycetes</taxon>
        <taxon>Micromonosporales</taxon>
        <taxon>Micromonosporaceae</taxon>
        <taxon>Micromonospora</taxon>
    </lineage>
</organism>
<evidence type="ECO:0000313" key="2">
    <source>
        <dbReference type="Proteomes" id="UP000253958"/>
    </source>
</evidence>
<reference evidence="1 2" key="2">
    <citation type="submission" date="2018-08" db="EMBL/GenBank/DDBJ databases">
        <title>Streptomyces kandeliansis sp. nov., an endophytic bacterium isolated from mangrove plant.</title>
        <authorList>
            <person name="Wang R."/>
        </authorList>
    </citation>
    <scope>NUCLEOTIDE SEQUENCE [LARGE SCALE GENOMIC DNA]</scope>
    <source>
        <strain evidence="2">H14(2018)</strain>
    </source>
</reference>
<dbReference type="AlphaFoldDB" id="A0A1C6TKG4"/>
<gene>
    <name evidence="1" type="ORF">DVH21_00940</name>
</gene>
<evidence type="ECO:0000313" key="1">
    <source>
        <dbReference type="EMBL" id="AXH88604.1"/>
    </source>
</evidence>
<proteinExistence type="predicted"/>
<protein>
    <submittedName>
        <fullName evidence="1">Uncharacterized protein</fullName>
    </submittedName>
</protein>
<sequence length="181" mass="19795">MTNPWHVLTEAEREQWTYTPSVGVGPLRFGMSHDEAAEALPAFAASVSVAHRDVDRPTKAEFRNADVPFHATAVTAYFGSSEGLFCVVVDARNGPQVTLDGIRLVGRVPSRLEEQLMSYMLARGIAPQYAPTGDPASDDLGIVMRVQRAGDVVLSRPVLAVVRERANTLWDCVPYDESCVH</sequence>
<dbReference type="RefSeq" id="WP_091330956.1">
    <property type="nucleotide sequence ID" value="NZ_CBDRLW010000005.1"/>
</dbReference>
<reference evidence="1 2" key="1">
    <citation type="submission" date="2018-07" db="EMBL/GenBank/DDBJ databases">
        <authorList>
            <person name="Ye Y."/>
        </authorList>
    </citation>
    <scope>NUCLEOTIDE SEQUENCE [LARGE SCALE GENOMIC DNA]</scope>
    <source>
        <strain evidence="2">H14(2018)</strain>
    </source>
</reference>
<accession>A0A1C6TKG4</accession>
<dbReference type="EMBL" id="CP031263">
    <property type="protein sequence ID" value="AXH88604.1"/>
    <property type="molecule type" value="Genomic_DNA"/>
</dbReference>